<dbReference type="AlphaFoldDB" id="A0A9D2AWV4"/>
<dbReference type="Proteomes" id="UP000886780">
    <property type="component" value="Unassembled WGS sequence"/>
</dbReference>
<protein>
    <submittedName>
        <fullName evidence="1">Uncharacterized protein</fullName>
    </submittedName>
</protein>
<proteinExistence type="predicted"/>
<accession>A0A9D2AWV4</accession>
<sequence>MRWYSHLYVGEEAAKKRYAVIQKIRRGEKSRLVYVITPPSGGNNILDIYQAAEFFHPHYQERDPLVLGVALGYEEALEVAGKIVGEMYRTTGGFSLETFLAQKDSER</sequence>
<name>A0A9D2AWV4_9FIRM</name>
<evidence type="ECO:0000313" key="1">
    <source>
        <dbReference type="EMBL" id="HIX52074.1"/>
    </source>
</evidence>
<evidence type="ECO:0000313" key="2">
    <source>
        <dbReference type="Proteomes" id="UP000886780"/>
    </source>
</evidence>
<comment type="caution">
    <text evidence="1">The sequence shown here is derived from an EMBL/GenBank/DDBJ whole genome shotgun (WGS) entry which is preliminary data.</text>
</comment>
<reference evidence="1" key="2">
    <citation type="submission" date="2021-04" db="EMBL/GenBank/DDBJ databases">
        <authorList>
            <person name="Gilroy R."/>
        </authorList>
    </citation>
    <scope>NUCLEOTIDE SEQUENCE</scope>
    <source>
        <strain evidence="1">ChiGjej4B4-12881</strain>
    </source>
</reference>
<organism evidence="1 2">
    <name type="scientific">Candidatus Lachnoclostridium stercoripullorum</name>
    <dbReference type="NCBI Taxonomy" id="2838635"/>
    <lineage>
        <taxon>Bacteria</taxon>
        <taxon>Bacillati</taxon>
        <taxon>Bacillota</taxon>
        <taxon>Clostridia</taxon>
        <taxon>Lachnospirales</taxon>
        <taxon>Lachnospiraceae</taxon>
    </lineage>
</organism>
<dbReference type="EMBL" id="DXEU01000080">
    <property type="protein sequence ID" value="HIX52074.1"/>
    <property type="molecule type" value="Genomic_DNA"/>
</dbReference>
<gene>
    <name evidence="1" type="ORF">IAA28_04645</name>
</gene>
<reference evidence="1" key="1">
    <citation type="journal article" date="2021" name="PeerJ">
        <title>Extensive microbial diversity within the chicken gut microbiome revealed by metagenomics and culture.</title>
        <authorList>
            <person name="Gilroy R."/>
            <person name="Ravi A."/>
            <person name="Getino M."/>
            <person name="Pursley I."/>
            <person name="Horton D.L."/>
            <person name="Alikhan N.F."/>
            <person name="Baker D."/>
            <person name="Gharbi K."/>
            <person name="Hall N."/>
            <person name="Watson M."/>
            <person name="Adriaenssens E.M."/>
            <person name="Foster-Nyarko E."/>
            <person name="Jarju S."/>
            <person name="Secka A."/>
            <person name="Antonio M."/>
            <person name="Oren A."/>
            <person name="Chaudhuri R.R."/>
            <person name="La Ragione R."/>
            <person name="Hildebrand F."/>
            <person name="Pallen M.J."/>
        </authorList>
    </citation>
    <scope>NUCLEOTIDE SEQUENCE</scope>
    <source>
        <strain evidence="1">ChiGjej4B4-12881</strain>
    </source>
</reference>